<evidence type="ECO:0008006" key="3">
    <source>
        <dbReference type="Google" id="ProtNLM"/>
    </source>
</evidence>
<keyword evidence="1" id="KW-1133">Transmembrane helix</keyword>
<evidence type="ECO:0000313" key="2">
    <source>
        <dbReference type="EMBL" id="WXU00800.1"/>
    </source>
</evidence>
<organism evidence="2">
    <name type="scientific">Catillopecten margaritatus gill symbiont</name>
    <dbReference type="NCBI Taxonomy" id="3083288"/>
    <lineage>
        <taxon>Bacteria</taxon>
        <taxon>Pseudomonadati</taxon>
        <taxon>Pseudomonadota</taxon>
        <taxon>Gammaproteobacteria</taxon>
        <taxon>sulfur-oxidizing symbionts</taxon>
    </lineage>
</organism>
<keyword evidence="1" id="KW-0812">Transmembrane</keyword>
<dbReference type="EMBL" id="CP138327">
    <property type="protein sequence ID" value="WXU00800.1"/>
    <property type="molecule type" value="Genomic_DNA"/>
</dbReference>
<accession>A0AAU6PIG3</accession>
<evidence type="ECO:0000256" key="1">
    <source>
        <dbReference type="SAM" id="Phobius"/>
    </source>
</evidence>
<feature type="transmembrane region" description="Helical" evidence="1">
    <location>
        <begin position="67"/>
        <end position="85"/>
    </location>
</feature>
<keyword evidence="1" id="KW-0472">Membrane</keyword>
<reference evidence="2" key="1">
    <citation type="submission" date="2023-10" db="EMBL/GenBank/DDBJ databases">
        <title>The first scallop-associated chemosynthetic bacterial symbiont.</title>
        <authorList>
            <person name="Lin Y.-T."/>
            <person name="Sun J."/>
            <person name="Ip J.C.-H."/>
            <person name="He X."/>
            <person name="Gao Z.-M."/>
            <person name="Perez M."/>
            <person name="Xu T."/>
            <person name="Qian P.-Y."/>
            <person name="Qiu J.-W."/>
        </authorList>
    </citation>
    <scope>NUCLEOTIDE SEQUENCE</scope>
    <source>
        <strain evidence="2">Gill1</strain>
    </source>
</reference>
<sequence length="87" mass="9692">MEEYDRLEEIHNKIIMDTALSGELEEFLHLIVKSGNEAEMLSYMRVLGFFSIEEIVQHLTQEKKNEGISTGLAIAGGAILLAALLSK</sequence>
<dbReference type="AlphaFoldDB" id="A0AAU6PIG3"/>
<proteinExistence type="predicted"/>
<name>A0AAU6PIG3_9GAMM</name>
<protein>
    <recommendedName>
        <fullName evidence="3">Nif11 domain-containing protein</fullName>
    </recommendedName>
</protein>
<gene>
    <name evidence="2" type="ORF">Ctma_1532</name>
</gene>